<feature type="site" description="Plays an important role in substrate specificity" evidence="11">
    <location>
        <position position="242"/>
    </location>
</feature>
<evidence type="ECO:0000256" key="10">
    <source>
        <dbReference type="ARBA" id="ARBA00057572"/>
    </source>
</evidence>
<dbReference type="HAMAP" id="MF_00051">
    <property type="entry name" value="SHMT"/>
    <property type="match status" value="1"/>
</dbReference>
<dbReference type="PANTHER" id="PTHR11680:SF35">
    <property type="entry name" value="SERINE HYDROXYMETHYLTRANSFERASE 1"/>
    <property type="match status" value="1"/>
</dbReference>
<reference evidence="15" key="1">
    <citation type="journal article" date="2014" name="Int. J. Syst. Evol. Microbiol.">
        <title>Complete genome sequence of Corynebacterium casei LMG S-19264T (=DSM 44701T), isolated from a smear-ripened cheese.</title>
        <authorList>
            <consortium name="US DOE Joint Genome Institute (JGI-PGF)"/>
            <person name="Walter F."/>
            <person name="Albersmeier A."/>
            <person name="Kalinowski J."/>
            <person name="Ruckert C."/>
        </authorList>
    </citation>
    <scope>NUCLEOTIDE SEQUENCE</scope>
    <source>
        <strain evidence="15">CGMCC 1.15367</strain>
    </source>
</reference>
<keyword evidence="8 11" id="KW-0663">Pyridoxal phosphate</keyword>
<dbReference type="CDD" id="cd00378">
    <property type="entry name" value="SHMT"/>
    <property type="match status" value="1"/>
</dbReference>
<accession>A0A916ZBI7</accession>
<dbReference type="InterPro" id="IPR049943">
    <property type="entry name" value="Ser_HO-MeTrfase-like"/>
</dbReference>
<evidence type="ECO:0000313" key="15">
    <source>
        <dbReference type="EMBL" id="GGD85995.1"/>
    </source>
</evidence>
<dbReference type="Proteomes" id="UP000644699">
    <property type="component" value="Unassembled WGS sequence"/>
</dbReference>
<keyword evidence="16" id="KW-1185">Reference proteome</keyword>
<evidence type="ECO:0000256" key="2">
    <source>
        <dbReference type="ARBA" id="ARBA00004496"/>
    </source>
</evidence>
<feature type="region of interest" description="Disordered" evidence="13">
    <location>
        <begin position="358"/>
        <end position="379"/>
    </location>
</feature>
<evidence type="ECO:0000256" key="7">
    <source>
        <dbReference type="ARBA" id="ARBA00022679"/>
    </source>
</evidence>
<keyword evidence="11" id="KW-0028">Amino-acid biosynthesis</keyword>
<dbReference type="InterPro" id="IPR019798">
    <property type="entry name" value="Ser_HO-MeTrfase_PLP_BS"/>
</dbReference>
<gene>
    <name evidence="11 15" type="primary">glyA</name>
    <name evidence="15" type="ORF">GCM10011390_00710</name>
</gene>
<dbReference type="GO" id="GO:0019264">
    <property type="term" value="P:glycine biosynthetic process from serine"/>
    <property type="evidence" value="ECO:0007669"/>
    <property type="project" value="UniProtKB-UniRule"/>
</dbReference>
<keyword evidence="7 11" id="KW-0808">Transferase</keyword>
<proteinExistence type="inferred from homology"/>
<dbReference type="EC" id="2.1.2.1" evidence="11"/>
<dbReference type="GO" id="GO:0035999">
    <property type="term" value="P:tetrahydrofolate interconversion"/>
    <property type="evidence" value="ECO:0007669"/>
    <property type="project" value="UniProtKB-UniRule"/>
</dbReference>
<comment type="catalytic activity">
    <reaction evidence="9">
        <text>(6R)-5,10-methylene-5,6,7,8-tetrahydrofolate + D-alanine + H2O = 2-methylserine + (6S)-5,6,7,8-tetrahydrofolate</text>
        <dbReference type="Rhea" id="RHEA:10064"/>
        <dbReference type="ChEBI" id="CHEBI:15377"/>
        <dbReference type="ChEBI" id="CHEBI:15636"/>
        <dbReference type="ChEBI" id="CHEBI:57416"/>
        <dbReference type="ChEBI" id="CHEBI:57453"/>
        <dbReference type="ChEBI" id="CHEBI:58275"/>
        <dbReference type="EC" id="2.1.2.7"/>
    </reaction>
</comment>
<feature type="binding site" evidence="11">
    <location>
        <begin position="138"/>
        <end position="140"/>
    </location>
    <ligand>
        <name>(6S)-5,6,7,8-tetrahydrofolate</name>
        <dbReference type="ChEBI" id="CHEBI:57453"/>
    </ligand>
</feature>
<comment type="caution">
    <text evidence="15">The sequence shown here is derived from an EMBL/GenBank/DDBJ whole genome shotgun (WGS) entry which is preliminary data.</text>
</comment>
<dbReference type="InterPro" id="IPR015421">
    <property type="entry name" value="PyrdxlP-dep_Trfase_major"/>
</dbReference>
<dbReference type="Pfam" id="PF00464">
    <property type="entry name" value="SHMT"/>
    <property type="match status" value="1"/>
</dbReference>
<evidence type="ECO:0000256" key="8">
    <source>
        <dbReference type="ARBA" id="ARBA00022898"/>
    </source>
</evidence>
<dbReference type="AlphaFoldDB" id="A0A916ZBI7"/>
<comment type="catalytic activity">
    <reaction evidence="11">
        <text>(6R)-5,10-methylene-5,6,7,8-tetrahydrofolate + glycine + H2O = (6S)-5,6,7,8-tetrahydrofolate + L-serine</text>
        <dbReference type="Rhea" id="RHEA:15481"/>
        <dbReference type="ChEBI" id="CHEBI:15377"/>
        <dbReference type="ChEBI" id="CHEBI:15636"/>
        <dbReference type="ChEBI" id="CHEBI:33384"/>
        <dbReference type="ChEBI" id="CHEBI:57305"/>
        <dbReference type="ChEBI" id="CHEBI:57453"/>
        <dbReference type="EC" id="2.1.2.1"/>
    </reaction>
</comment>
<comment type="subunit">
    <text evidence="4 11">Homodimer.</text>
</comment>
<feature type="compositionally biased region" description="Polar residues" evidence="13">
    <location>
        <begin position="358"/>
        <end position="372"/>
    </location>
</feature>
<name>A0A916ZBI7_9HYPH</name>
<dbReference type="RefSeq" id="WP_188906256.1">
    <property type="nucleotide sequence ID" value="NZ_BMIQ01000001.1"/>
</dbReference>
<comment type="function">
    <text evidence="11">Catalyzes the reversible interconversion of serine and glycine with tetrahydrofolate (THF) serving as the one-carbon carrier. This reaction serves as the major source of one-carbon groups required for the biosynthesis of purines, thymidylate, methionine, and other important biomolecules. Also exhibits THF-independent aldolase activity toward beta-hydroxyamino acids, producing glycine and aldehydes, via a retro-aldol mechanism.</text>
</comment>
<dbReference type="InterPro" id="IPR001085">
    <property type="entry name" value="Ser_HO-MeTrfase"/>
</dbReference>
<dbReference type="InterPro" id="IPR015424">
    <property type="entry name" value="PyrdxlP-dep_Trfase"/>
</dbReference>
<comment type="similarity">
    <text evidence="3 11">Belongs to the SHMT family.</text>
</comment>
<dbReference type="GO" id="GO:0030170">
    <property type="term" value="F:pyridoxal phosphate binding"/>
    <property type="evidence" value="ECO:0007669"/>
    <property type="project" value="UniProtKB-UniRule"/>
</dbReference>
<feature type="modified residue" description="N6-(pyridoxal phosphate)lysine" evidence="11 12">
    <location>
        <position position="243"/>
    </location>
</feature>
<evidence type="ECO:0000259" key="14">
    <source>
        <dbReference type="Pfam" id="PF00464"/>
    </source>
</evidence>
<dbReference type="PROSITE" id="PS00096">
    <property type="entry name" value="SHMT"/>
    <property type="match status" value="1"/>
</dbReference>
<dbReference type="Gene3D" id="3.90.1150.10">
    <property type="entry name" value="Aspartate Aminotransferase, domain 1"/>
    <property type="match status" value="1"/>
</dbReference>
<evidence type="ECO:0000256" key="1">
    <source>
        <dbReference type="ARBA" id="ARBA00001933"/>
    </source>
</evidence>
<comment type="cofactor">
    <cofactor evidence="1 11 12">
        <name>pyridoxal 5'-phosphate</name>
        <dbReference type="ChEBI" id="CHEBI:597326"/>
    </cofactor>
</comment>
<comment type="subcellular location">
    <subcellularLocation>
        <location evidence="2 11">Cytoplasm</location>
    </subcellularLocation>
</comment>
<evidence type="ECO:0000313" key="16">
    <source>
        <dbReference type="Proteomes" id="UP000644699"/>
    </source>
</evidence>
<evidence type="ECO:0000256" key="3">
    <source>
        <dbReference type="ARBA" id="ARBA00006376"/>
    </source>
</evidence>
<dbReference type="GO" id="GO:0004372">
    <property type="term" value="F:glycine hydroxymethyltransferase activity"/>
    <property type="evidence" value="ECO:0007669"/>
    <property type="project" value="UniProtKB-UniRule"/>
</dbReference>
<sequence>MSELRKPEAAAEFDTFFTGNLASTDPALFGAIKGELHRQQTEIELIASENIVSRAVLEAQGSVLTNKYAEGYPGRRYYGGCHFVDIAEDLAIERAKQLFGCAFANVQANSGSQANQSVLMALSKPGETILGMSLDAGGHLTHGAKPNLSGRWFDAVQYGLDTETGIIDYEEVERLAVEKKPRIIIAGGSAYSRIIDFARFRKIADAVGAYLWVDMAHFAGLVAGGQHPSPFPHAHVVTSTTHKTLRGPRGGLVLTNDEDIAKKINSAIFPGLQGGPLMHVIAGKAVAFGEALTPAFRAYAAAVVENAKVLAQTVREGGLDIVSGGTDTHLMLVDLRPKNLTGKSSENALGRAAITCNKNGVPNDPQKPTITSGIRLGTPAATTRGFGPQEFREVGQLIVEVLDGLRESNSDEGNARVEAAVKEKVLALTSRFPIYGQSA</sequence>
<dbReference type="GO" id="GO:0050413">
    <property type="term" value="F:D-alanine 2-hydroxymethyltransferase activity"/>
    <property type="evidence" value="ECO:0007669"/>
    <property type="project" value="UniProtKB-EC"/>
</dbReference>
<evidence type="ECO:0000256" key="5">
    <source>
        <dbReference type="ARBA" id="ARBA00022490"/>
    </source>
</evidence>
<dbReference type="FunFam" id="3.40.640.10:FF:000001">
    <property type="entry name" value="Serine hydroxymethyltransferase"/>
    <property type="match status" value="1"/>
</dbReference>
<dbReference type="EMBL" id="BMIQ01000001">
    <property type="protein sequence ID" value="GGD85995.1"/>
    <property type="molecule type" value="Genomic_DNA"/>
</dbReference>
<dbReference type="InterPro" id="IPR015422">
    <property type="entry name" value="PyrdxlP-dep_Trfase_small"/>
</dbReference>
<comment type="pathway">
    <text evidence="11">Amino-acid biosynthesis; glycine biosynthesis; glycine from L-serine: step 1/1.</text>
</comment>
<dbReference type="PANTHER" id="PTHR11680">
    <property type="entry name" value="SERINE HYDROXYMETHYLTRANSFERASE"/>
    <property type="match status" value="1"/>
</dbReference>
<reference evidence="15" key="2">
    <citation type="submission" date="2020-09" db="EMBL/GenBank/DDBJ databases">
        <authorList>
            <person name="Sun Q."/>
            <person name="Zhou Y."/>
        </authorList>
    </citation>
    <scope>NUCLEOTIDE SEQUENCE</scope>
    <source>
        <strain evidence="15">CGMCC 1.15367</strain>
    </source>
</reference>
<dbReference type="Gene3D" id="3.40.640.10">
    <property type="entry name" value="Type I PLP-dependent aspartate aminotransferase-like (Major domain)"/>
    <property type="match status" value="1"/>
</dbReference>
<feature type="binding site" evidence="11">
    <location>
        <position position="258"/>
    </location>
    <ligand>
        <name>(6S)-5,6,7,8-tetrahydrofolate</name>
        <dbReference type="ChEBI" id="CHEBI:57453"/>
    </ligand>
</feature>
<dbReference type="GO" id="GO:0005829">
    <property type="term" value="C:cytosol"/>
    <property type="evidence" value="ECO:0007669"/>
    <property type="project" value="TreeGrafter"/>
</dbReference>
<dbReference type="InterPro" id="IPR039429">
    <property type="entry name" value="SHMT-like_dom"/>
</dbReference>
<evidence type="ECO:0000256" key="13">
    <source>
        <dbReference type="SAM" id="MobiDB-lite"/>
    </source>
</evidence>
<comment type="pathway">
    <text evidence="11">One-carbon metabolism; tetrahydrofolate interconversion.</text>
</comment>
<evidence type="ECO:0000256" key="6">
    <source>
        <dbReference type="ARBA" id="ARBA00022563"/>
    </source>
</evidence>
<dbReference type="PIRSF" id="PIRSF000412">
    <property type="entry name" value="SHMT"/>
    <property type="match status" value="1"/>
</dbReference>
<evidence type="ECO:0000256" key="11">
    <source>
        <dbReference type="HAMAP-Rule" id="MF_00051"/>
    </source>
</evidence>
<keyword evidence="6 11" id="KW-0554">One-carbon metabolism</keyword>
<protein>
    <recommendedName>
        <fullName evidence="11">Serine hydroxymethyltransferase</fullName>
        <shortName evidence="11">SHMT</shortName>
        <shortName evidence="11">Serine methylase</shortName>
        <ecNumber evidence="11">2.1.2.1</ecNumber>
    </recommendedName>
</protein>
<keyword evidence="5 11" id="KW-0963">Cytoplasm</keyword>
<dbReference type="SUPFAM" id="SSF53383">
    <property type="entry name" value="PLP-dependent transferases"/>
    <property type="match status" value="1"/>
</dbReference>
<organism evidence="15 16">
    <name type="scientific">Aureimonas endophytica</name>
    <dbReference type="NCBI Taxonomy" id="2027858"/>
    <lineage>
        <taxon>Bacteria</taxon>
        <taxon>Pseudomonadati</taxon>
        <taxon>Pseudomonadota</taxon>
        <taxon>Alphaproteobacteria</taxon>
        <taxon>Hyphomicrobiales</taxon>
        <taxon>Aurantimonadaceae</taxon>
        <taxon>Aureimonas</taxon>
    </lineage>
</organism>
<comment type="function">
    <text evidence="10">Catalyzes the reversible interconversion of alpha-methyl-L-serine to D-alanine with tetrahydrofolate (THF) serving as the one-carbon carrier. Cannot use alpha-methyl-D-serine, L-serine, D-serine or L-alanine.</text>
</comment>
<feature type="binding site" evidence="11">
    <location>
        <position position="134"/>
    </location>
    <ligand>
        <name>(6S)-5,6,7,8-tetrahydrofolate</name>
        <dbReference type="ChEBI" id="CHEBI:57453"/>
    </ligand>
</feature>
<dbReference type="NCBIfam" id="NF000586">
    <property type="entry name" value="PRK00011.1"/>
    <property type="match status" value="1"/>
</dbReference>
<comment type="caution">
    <text evidence="11">Lacks conserved residue(s) required for the propagation of feature annotation.</text>
</comment>
<evidence type="ECO:0000256" key="4">
    <source>
        <dbReference type="ARBA" id="ARBA00011738"/>
    </source>
</evidence>
<evidence type="ECO:0000256" key="12">
    <source>
        <dbReference type="PIRSR" id="PIRSR000412-50"/>
    </source>
</evidence>
<evidence type="ECO:0000256" key="9">
    <source>
        <dbReference type="ARBA" id="ARBA00051216"/>
    </source>
</evidence>
<feature type="domain" description="Serine hydroxymethyltransferase-like" evidence="14">
    <location>
        <begin position="22"/>
        <end position="398"/>
    </location>
</feature>